<protein>
    <submittedName>
        <fullName evidence="2">Uncharacterized protein</fullName>
    </submittedName>
</protein>
<sequence>MAALPRGLWWALPLNLEPNGPRVTYPVRGPCVVSLICITLCLSFGMAIGRWLDTPRAWRVFNGVMVALTAACVIFILG</sequence>
<organism evidence="2 3">
    <name type="scientific">Halomonas korlensis</name>
    <dbReference type="NCBI Taxonomy" id="463301"/>
    <lineage>
        <taxon>Bacteria</taxon>
        <taxon>Pseudomonadati</taxon>
        <taxon>Pseudomonadota</taxon>
        <taxon>Gammaproteobacteria</taxon>
        <taxon>Oceanospirillales</taxon>
        <taxon>Halomonadaceae</taxon>
        <taxon>Halomonas</taxon>
    </lineage>
</organism>
<reference evidence="3" key="1">
    <citation type="submission" date="2016-10" db="EMBL/GenBank/DDBJ databases">
        <authorList>
            <person name="Varghese N."/>
            <person name="Submissions S."/>
        </authorList>
    </citation>
    <scope>NUCLEOTIDE SEQUENCE [LARGE SCALE GENOMIC DNA]</scope>
    <source>
        <strain evidence="3">CGMCC 1.6981</strain>
    </source>
</reference>
<evidence type="ECO:0000313" key="3">
    <source>
        <dbReference type="Proteomes" id="UP000198693"/>
    </source>
</evidence>
<dbReference type="STRING" id="463301.SAMN04487955_107113"/>
<gene>
    <name evidence="2" type="ORF">SAMN04487955_107113</name>
</gene>
<keyword evidence="1" id="KW-0812">Transmembrane</keyword>
<evidence type="ECO:0000313" key="2">
    <source>
        <dbReference type="EMBL" id="SFU73735.1"/>
    </source>
</evidence>
<keyword evidence="1" id="KW-1133">Transmembrane helix</keyword>
<feature type="transmembrane region" description="Helical" evidence="1">
    <location>
        <begin position="27"/>
        <end position="48"/>
    </location>
</feature>
<proteinExistence type="predicted"/>
<dbReference type="Proteomes" id="UP000198693">
    <property type="component" value="Unassembled WGS sequence"/>
</dbReference>
<evidence type="ECO:0000256" key="1">
    <source>
        <dbReference type="SAM" id="Phobius"/>
    </source>
</evidence>
<accession>A0A1I7ILG9</accession>
<feature type="transmembrane region" description="Helical" evidence="1">
    <location>
        <begin position="60"/>
        <end position="77"/>
    </location>
</feature>
<dbReference type="AlphaFoldDB" id="A0A1I7ILG9"/>
<name>A0A1I7ILG9_9GAMM</name>
<keyword evidence="1" id="KW-0472">Membrane</keyword>
<keyword evidence="3" id="KW-1185">Reference proteome</keyword>
<dbReference type="EMBL" id="FPBP01000007">
    <property type="protein sequence ID" value="SFU73735.1"/>
    <property type="molecule type" value="Genomic_DNA"/>
</dbReference>